<dbReference type="InterPro" id="IPR036962">
    <property type="entry name" value="Glyco_hydro_3_N_sf"/>
</dbReference>
<evidence type="ECO:0000259" key="8">
    <source>
        <dbReference type="Pfam" id="PF00933"/>
    </source>
</evidence>
<keyword evidence="7" id="KW-0732">Signal</keyword>
<feature type="domain" description="Glycoside hydrolase family 3 N-terminal" evidence="8">
    <location>
        <begin position="86"/>
        <end position="412"/>
    </location>
</feature>
<reference evidence="9 10" key="1">
    <citation type="submission" date="2016-10" db="EMBL/GenBank/DDBJ databases">
        <authorList>
            <person name="de Groot N.N."/>
        </authorList>
    </citation>
    <scope>NUCLEOTIDE SEQUENCE [LARGE SCALE GENOMIC DNA]</scope>
    <source>
        <strain evidence="9 10">APO</strain>
    </source>
</reference>
<dbReference type="GO" id="GO:0004563">
    <property type="term" value="F:beta-N-acetylhexosaminidase activity"/>
    <property type="evidence" value="ECO:0007669"/>
    <property type="project" value="UniProtKB-EC"/>
</dbReference>
<keyword evidence="10" id="KW-1185">Reference proteome</keyword>
<dbReference type="InterPro" id="IPR019800">
    <property type="entry name" value="Glyco_hydro_3_AS"/>
</dbReference>
<dbReference type="PANTHER" id="PTHR30480:SF13">
    <property type="entry name" value="BETA-HEXOSAMINIDASE"/>
    <property type="match status" value="1"/>
</dbReference>
<comment type="similarity">
    <text evidence="2">Belongs to the glycosyl hydrolase 3 family.</text>
</comment>
<organism evidence="9 10">
    <name type="scientific">Tindallia californiensis</name>
    <dbReference type="NCBI Taxonomy" id="159292"/>
    <lineage>
        <taxon>Bacteria</taxon>
        <taxon>Bacillati</taxon>
        <taxon>Bacillota</taxon>
        <taxon>Clostridia</taxon>
        <taxon>Peptostreptococcales</taxon>
        <taxon>Tindalliaceae</taxon>
        <taxon>Tindallia</taxon>
    </lineage>
</organism>
<dbReference type="EMBL" id="FNPV01000001">
    <property type="protein sequence ID" value="SDY32591.1"/>
    <property type="molecule type" value="Genomic_DNA"/>
</dbReference>
<evidence type="ECO:0000256" key="3">
    <source>
        <dbReference type="ARBA" id="ARBA00012663"/>
    </source>
</evidence>
<evidence type="ECO:0000313" key="10">
    <source>
        <dbReference type="Proteomes" id="UP000199230"/>
    </source>
</evidence>
<dbReference type="InterPro" id="IPR017853">
    <property type="entry name" value="GH"/>
</dbReference>
<dbReference type="Proteomes" id="UP000199230">
    <property type="component" value="Unassembled WGS sequence"/>
</dbReference>
<protein>
    <recommendedName>
        <fullName evidence="3">beta-N-acetylhexosaminidase</fullName>
        <ecNumber evidence="3">3.2.1.52</ecNumber>
    </recommendedName>
</protein>
<dbReference type="STRING" id="159292.SAMN05192546_101335"/>
<sequence length="427" mass="47986">MIQQNTINTKRDRKKNRYAALILCCMLLLVFVSGCSKNTLNSNKEKDNQQNKTDLPKGSVEETKDECNEHNQEIQETKEGLIEGMTLEEKAGQVLMLAFRNDSEGRSVTHMDKELEKMITTIKPGGVILFSENIEEEEQIKTFIRDLQLSSKIPMFVAVDEEGGRVSRLTGKNMDFPTLPANRYLGQEKEIGFIQETGHQLGSRMKELGFNMNMAPVADVDSNPQNPVIGDRSFGADPYKVGEMATAQALGMIETGVIPVLKHFPGHGDTSEDTHFQQVVLHHTKERMQSIELIPFQKGIDKNLPVIMTAHIMVPAYDEHYPATLSKEIVEGLLRQEMGFNGMVITDALDMAAITESWDNSQAAIKALDAGVDMLLMPPEPEKVHKEIIEAVREGRLKEERLNEAVLRILKLKEPFELMPCPLQNDK</sequence>
<dbReference type="GO" id="GO:0005975">
    <property type="term" value="P:carbohydrate metabolic process"/>
    <property type="evidence" value="ECO:0007669"/>
    <property type="project" value="InterPro"/>
</dbReference>
<dbReference type="GO" id="GO:0009254">
    <property type="term" value="P:peptidoglycan turnover"/>
    <property type="evidence" value="ECO:0007669"/>
    <property type="project" value="TreeGrafter"/>
</dbReference>
<dbReference type="PROSITE" id="PS00775">
    <property type="entry name" value="GLYCOSYL_HYDROL_F3"/>
    <property type="match status" value="1"/>
</dbReference>
<feature type="signal peptide" evidence="7">
    <location>
        <begin position="1"/>
        <end position="36"/>
    </location>
</feature>
<keyword evidence="5" id="KW-0326">Glycosidase</keyword>
<dbReference type="SUPFAM" id="SSF51445">
    <property type="entry name" value="(Trans)glycosidases"/>
    <property type="match status" value="1"/>
</dbReference>
<evidence type="ECO:0000256" key="1">
    <source>
        <dbReference type="ARBA" id="ARBA00001231"/>
    </source>
</evidence>
<evidence type="ECO:0000256" key="6">
    <source>
        <dbReference type="SAM" id="MobiDB-lite"/>
    </source>
</evidence>
<proteinExistence type="inferred from homology"/>
<comment type="catalytic activity">
    <reaction evidence="1">
        <text>Hydrolysis of terminal non-reducing N-acetyl-D-hexosamine residues in N-acetyl-beta-D-hexosaminides.</text>
        <dbReference type="EC" id="3.2.1.52"/>
    </reaction>
</comment>
<accession>A0A1H3IY05</accession>
<dbReference type="PANTHER" id="PTHR30480">
    <property type="entry name" value="BETA-HEXOSAMINIDASE-RELATED"/>
    <property type="match status" value="1"/>
</dbReference>
<dbReference type="RefSeq" id="WP_093310323.1">
    <property type="nucleotide sequence ID" value="NZ_FNPV01000001.1"/>
</dbReference>
<feature type="region of interest" description="Disordered" evidence="6">
    <location>
        <begin position="40"/>
        <end position="71"/>
    </location>
</feature>
<dbReference type="AlphaFoldDB" id="A0A1H3IY05"/>
<dbReference type="OrthoDB" id="9805821at2"/>
<dbReference type="InterPro" id="IPR001764">
    <property type="entry name" value="Glyco_hydro_3_N"/>
</dbReference>
<name>A0A1H3IY05_9FIRM</name>
<evidence type="ECO:0000256" key="7">
    <source>
        <dbReference type="SAM" id="SignalP"/>
    </source>
</evidence>
<dbReference type="Pfam" id="PF00933">
    <property type="entry name" value="Glyco_hydro_3"/>
    <property type="match status" value="1"/>
</dbReference>
<evidence type="ECO:0000256" key="2">
    <source>
        <dbReference type="ARBA" id="ARBA00005336"/>
    </source>
</evidence>
<feature type="compositionally biased region" description="Basic and acidic residues" evidence="6">
    <location>
        <begin position="59"/>
        <end position="71"/>
    </location>
</feature>
<dbReference type="InterPro" id="IPR050226">
    <property type="entry name" value="NagZ_Beta-hexosaminidase"/>
</dbReference>
<evidence type="ECO:0000313" key="9">
    <source>
        <dbReference type="EMBL" id="SDY32591.1"/>
    </source>
</evidence>
<feature type="chain" id="PRO_5039122041" description="beta-N-acetylhexosaminidase" evidence="7">
    <location>
        <begin position="37"/>
        <end position="427"/>
    </location>
</feature>
<evidence type="ECO:0000256" key="5">
    <source>
        <dbReference type="ARBA" id="ARBA00023295"/>
    </source>
</evidence>
<gene>
    <name evidence="9" type="ORF">SAMN05192546_101335</name>
</gene>
<dbReference type="Gene3D" id="3.20.20.300">
    <property type="entry name" value="Glycoside hydrolase, family 3, N-terminal domain"/>
    <property type="match status" value="1"/>
</dbReference>
<dbReference type="NCBIfam" id="NF003740">
    <property type="entry name" value="PRK05337.1"/>
    <property type="match status" value="1"/>
</dbReference>
<keyword evidence="4" id="KW-0378">Hydrolase</keyword>
<dbReference type="EC" id="3.2.1.52" evidence="3"/>
<evidence type="ECO:0000256" key="4">
    <source>
        <dbReference type="ARBA" id="ARBA00022801"/>
    </source>
</evidence>